<name>A0A8J2VZN7_9NEOP</name>
<keyword evidence="2" id="KW-1185">Reference proteome</keyword>
<organism evidence="1 2">
    <name type="scientific">Danaus chrysippus</name>
    <name type="common">African queen</name>
    <dbReference type="NCBI Taxonomy" id="151541"/>
    <lineage>
        <taxon>Eukaryota</taxon>
        <taxon>Metazoa</taxon>
        <taxon>Ecdysozoa</taxon>
        <taxon>Arthropoda</taxon>
        <taxon>Hexapoda</taxon>
        <taxon>Insecta</taxon>
        <taxon>Pterygota</taxon>
        <taxon>Neoptera</taxon>
        <taxon>Endopterygota</taxon>
        <taxon>Lepidoptera</taxon>
        <taxon>Glossata</taxon>
        <taxon>Ditrysia</taxon>
        <taxon>Papilionoidea</taxon>
        <taxon>Nymphalidae</taxon>
        <taxon>Danainae</taxon>
        <taxon>Danaini</taxon>
        <taxon>Danaina</taxon>
        <taxon>Danaus</taxon>
        <taxon>Anosia</taxon>
    </lineage>
</organism>
<protein>
    <submittedName>
        <fullName evidence="1">(African queen) hypothetical protein</fullName>
    </submittedName>
</protein>
<dbReference type="EMBL" id="CAKASE010000046">
    <property type="protein sequence ID" value="CAG9561250.1"/>
    <property type="molecule type" value="Genomic_DNA"/>
</dbReference>
<accession>A0A8J2VZN7</accession>
<evidence type="ECO:0000313" key="2">
    <source>
        <dbReference type="Proteomes" id="UP000789524"/>
    </source>
</evidence>
<dbReference type="AlphaFoldDB" id="A0A8J2VZN7"/>
<comment type="caution">
    <text evidence="1">The sequence shown here is derived from an EMBL/GenBank/DDBJ whole genome shotgun (WGS) entry which is preliminary data.</text>
</comment>
<gene>
    <name evidence="1" type="ORF">DCHRY22_LOCUS2790</name>
</gene>
<reference evidence="1" key="1">
    <citation type="submission" date="2021-09" db="EMBL/GenBank/DDBJ databases">
        <authorList>
            <person name="Martin H S."/>
        </authorList>
    </citation>
    <scope>NUCLEOTIDE SEQUENCE</scope>
</reference>
<dbReference type="Proteomes" id="UP000789524">
    <property type="component" value="Unassembled WGS sequence"/>
</dbReference>
<proteinExistence type="predicted"/>
<evidence type="ECO:0000313" key="1">
    <source>
        <dbReference type="EMBL" id="CAG9561250.1"/>
    </source>
</evidence>
<sequence>MEHFINTIRIKKAQIEVEDCASERSGGRSPLCAEGGGWREVSRGARGAGAAGPPGLCERPGRGIPLPAAGRLAMRVLALPLVPYAASRPAACVPG</sequence>